<feature type="region of interest" description="Disordered" evidence="1">
    <location>
        <begin position="235"/>
        <end position="321"/>
    </location>
</feature>
<dbReference type="InterPro" id="IPR036887">
    <property type="entry name" value="HTH_APSES_sf"/>
</dbReference>
<sequence>MPAQQSRPRTSATRPALPTQNANPFLFNESSRQHPPVKFQEIIRDGQATIVGRVKIATPNGHAFILRRLDTGAISLTTMFRASFPSASDEAEKLEAAWVKANFDVSGANKSGKSRFAGTWVSPETARYLAEEYHLSPIIDALSDANPDPNVVYRKSTKTNQTPTASPGATATPTQPQATTTPTQPPAAKRRREASPSGIPVPTRSTPRASAADQPLWTPLTPAATVVATTTSTVTTASVTKTARAPVASVTSPNATRRSTRLRSPAPTAPAAPKTPRTTRASARERERDRDRETPAGSDETAVEHEDDASEEAKVAEMNRLEDVREQKELVERLKAERAVKQKEKEKAAENAMEEDEVEKMGQKRGREDEKAPLQLNIKEPETEDRVIATNRRVSGMTAERKSLVWGALWFAAGLGAVTFMPAIQSLF</sequence>
<dbReference type="Proteomes" id="UP000813824">
    <property type="component" value="Unassembled WGS sequence"/>
</dbReference>
<dbReference type="InterPro" id="IPR003163">
    <property type="entry name" value="Tscrpt_reg_HTH_APSES-type"/>
</dbReference>
<feature type="transmembrane region" description="Helical" evidence="2">
    <location>
        <begin position="403"/>
        <end position="424"/>
    </location>
</feature>
<dbReference type="SUPFAM" id="SSF54616">
    <property type="entry name" value="DNA-binding domain of Mlu1-box binding protein MBP1"/>
    <property type="match status" value="1"/>
</dbReference>
<dbReference type="GO" id="GO:1990862">
    <property type="term" value="C:nuclear membrane complex Bqt3-Bqt4"/>
    <property type="evidence" value="ECO:0007669"/>
    <property type="project" value="InterPro"/>
</dbReference>
<dbReference type="AlphaFoldDB" id="A0A8K0UKA3"/>
<dbReference type="PROSITE" id="PS51299">
    <property type="entry name" value="HTH_APSES"/>
    <property type="match status" value="1"/>
</dbReference>
<feature type="compositionally biased region" description="Low complexity" evidence="1">
    <location>
        <begin position="262"/>
        <end position="281"/>
    </location>
</feature>
<accession>A0A8K0UKA3</accession>
<dbReference type="OrthoDB" id="5346159at2759"/>
<evidence type="ECO:0000259" key="3">
    <source>
        <dbReference type="PROSITE" id="PS51299"/>
    </source>
</evidence>
<feature type="compositionally biased region" description="Polar residues" evidence="1">
    <location>
        <begin position="1"/>
        <end position="23"/>
    </location>
</feature>
<feature type="region of interest" description="Disordered" evidence="1">
    <location>
        <begin position="1"/>
        <end position="31"/>
    </location>
</feature>
<dbReference type="PANTHER" id="PTHR38044">
    <property type="entry name" value="BOUQUET FORMATION PROTEIN 4"/>
    <property type="match status" value="1"/>
</dbReference>
<feature type="region of interest" description="Disordered" evidence="1">
    <location>
        <begin position="144"/>
        <end position="217"/>
    </location>
</feature>
<dbReference type="GO" id="GO:0070197">
    <property type="term" value="P:meiotic attachment of telomere to nuclear envelope"/>
    <property type="evidence" value="ECO:0007669"/>
    <property type="project" value="InterPro"/>
</dbReference>
<keyword evidence="2" id="KW-0472">Membrane</keyword>
<feature type="region of interest" description="Disordered" evidence="1">
    <location>
        <begin position="343"/>
        <end position="373"/>
    </location>
</feature>
<name>A0A8K0UKA3_9AGAR</name>
<evidence type="ECO:0000313" key="5">
    <source>
        <dbReference type="Proteomes" id="UP000813824"/>
    </source>
</evidence>
<feature type="compositionally biased region" description="Basic and acidic residues" evidence="1">
    <location>
        <begin position="311"/>
        <end position="321"/>
    </location>
</feature>
<feature type="compositionally biased region" description="Low complexity" evidence="1">
    <location>
        <begin position="161"/>
        <end position="182"/>
    </location>
</feature>
<evidence type="ECO:0000256" key="1">
    <source>
        <dbReference type="SAM" id="MobiDB-lite"/>
    </source>
</evidence>
<gene>
    <name evidence="4" type="ORF">BXZ70DRAFT_1066956</name>
</gene>
<organism evidence="4 5">
    <name type="scientific">Cristinia sonorae</name>
    <dbReference type="NCBI Taxonomy" id="1940300"/>
    <lineage>
        <taxon>Eukaryota</taxon>
        <taxon>Fungi</taxon>
        <taxon>Dikarya</taxon>
        <taxon>Basidiomycota</taxon>
        <taxon>Agaricomycotina</taxon>
        <taxon>Agaricomycetes</taxon>
        <taxon>Agaricomycetidae</taxon>
        <taxon>Agaricales</taxon>
        <taxon>Pleurotineae</taxon>
        <taxon>Stephanosporaceae</taxon>
        <taxon>Cristinia</taxon>
    </lineage>
</organism>
<dbReference type="GO" id="GO:0044820">
    <property type="term" value="P:mitotic telomere tethering at nuclear periphery"/>
    <property type="evidence" value="ECO:0007669"/>
    <property type="project" value="TreeGrafter"/>
</dbReference>
<feature type="domain" description="HTH APSES-type" evidence="3">
    <location>
        <begin position="38"/>
        <end position="154"/>
    </location>
</feature>
<dbReference type="Gene3D" id="3.10.260.10">
    <property type="entry name" value="Transcription regulator HTH, APSES-type DNA-binding domain"/>
    <property type="match status" value="1"/>
</dbReference>
<dbReference type="GO" id="GO:0003677">
    <property type="term" value="F:DNA binding"/>
    <property type="evidence" value="ECO:0007669"/>
    <property type="project" value="InterPro"/>
</dbReference>
<proteinExistence type="predicted"/>
<keyword evidence="5" id="KW-1185">Reference proteome</keyword>
<comment type="caution">
    <text evidence="4">The sequence shown here is derived from an EMBL/GenBank/DDBJ whole genome shotgun (WGS) entry which is preliminary data.</text>
</comment>
<reference evidence="4" key="1">
    <citation type="journal article" date="2021" name="New Phytol.">
        <title>Evolutionary innovations through gain and loss of genes in the ectomycorrhizal Boletales.</title>
        <authorList>
            <person name="Wu G."/>
            <person name="Miyauchi S."/>
            <person name="Morin E."/>
            <person name="Kuo A."/>
            <person name="Drula E."/>
            <person name="Varga T."/>
            <person name="Kohler A."/>
            <person name="Feng B."/>
            <person name="Cao Y."/>
            <person name="Lipzen A."/>
            <person name="Daum C."/>
            <person name="Hundley H."/>
            <person name="Pangilinan J."/>
            <person name="Johnson J."/>
            <person name="Barry K."/>
            <person name="LaButti K."/>
            <person name="Ng V."/>
            <person name="Ahrendt S."/>
            <person name="Min B."/>
            <person name="Choi I.G."/>
            <person name="Park H."/>
            <person name="Plett J.M."/>
            <person name="Magnuson J."/>
            <person name="Spatafora J.W."/>
            <person name="Nagy L.G."/>
            <person name="Henrissat B."/>
            <person name="Grigoriev I.V."/>
            <person name="Yang Z.L."/>
            <person name="Xu J."/>
            <person name="Martin F.M."/>
        </authorList>
    </citation>
    <scope>NUCLEOTIDE SEQUENCE</scope>
    <source>
        <strain evidence="4">KKN 215</strain>
    </source>
</reference>
<feature type="compositionally biased region" description="Basic and acidic residues" evidence="1">
    <location>
        <begin position="282"/>
        <end position="294"/>
    </location>
</feature>
<evidence type="ECO:0000256" key="2">
    <source>
        <dbReference type="SAM" id="Phobius"/>
    </source>
</evidence>
<keyword evidence="2" id="KW-0812">Transmembrane</keyword>
<dbReference type="PANTHER" id="PTHR38044:SF1">
    <property type="entry name" value="BOUQUET FORMATION PROTEIN 4"/>
    <property type="match status" value="1"/>
</dbReference>
<keyword evidence="2" id="KW-1133">Transmembrane helix</keyword>
<dbReference type="InterPro" id="IPR037548">
    <property type="entry name" value="Bqt4"/>
</dbReference>
<protein>
    <recommendedName>
        <fullName evidence="3">HTH APSES-type domain-containing protein</fullName>
    </recommendedName>
</protein>
<feature type="compositionally biased region" description="Basic and acidic residues" evidence="1">
    <location>
        <begin position="359"/>
        <end position="372"/>
    </location>
</feature>
<dbReference type="EMBL" id="JAEVFJ010000031">
    <property type="protein sequence ID" value="KAH8092644.1"/>
    <property type="molecule type" value="Genomic_DNA"/>
</dbReference>
<evidence type="ECO:0000313" key="4">
    <source>
        <dbReference type="EMBL" id="KAH8092644.1"/>
    </source>
</evidence>